<gene>
    <name evidence="2" type="ORF">H8S23_04650</name>
</gene>
<dbReference type="Proteomes" id="UP000659630">
    <property type="component" value="Unassembled WGS sequence"/>
</dbReference>
<sequence>MNECHDLLLHGQKLKRAYDGMFRGVMADHGLTRNEVDVLLFLANNPGHDTAGELVELRGLAKSQVCRSVEALQARGLLVGRQDPKDRRRVHLALTGSAAAPVREAQAAQRLFLDLLYQGVTAEERVILARVFDRIVRNIREVLGHAD</sequence>
<name>A0A923IE36_9FIRM</name>
<organism evidence="2 3">
    <name type="scientific">Anaerofilum hominis</name>
    <dbReference type="NCBI Taxonomy" id="2763016"/>
    <lineage>
        <taxon>Bacteria</taxon>
        <taxon>Bacillati</taxon>
        <taxon>Bacillota</taxon>
        <taxon>Clostridia</taxon>
        <taxon>Eubacteriales</taxon>
        <taxon>Oscillospiraceae</taxon>
        <taxon>Anaerofilum</taxon>
    </lineage>
</organism>
<dbReference type="RefSeq" id="WP_186887114.1">
    <property type="nucleotide sequence ID" value="NZ_JACONZ010000001.1"/>
</dbReference>
<dbReference type="SUPFAM" id="SSF46785">
    <property type="entry name" value="Winged helix' DNA-binding domain"/>
    <property type="match status" value="1"/>
</dbReference>
<comment type="caution">
    <text evidence="2">The sequence shown here is derived from an EMBL/GenBank/DDBJ whole genome shotgun (WGS) entry which is preliminary data.</text>
</comment>
<accession>A0A923IE36</accession>
<evidence type="ECO:0000313" key="2">
    <source>
        <dbReference type="EMBL" id="MBC5580787.1"/>
    </source>
</evidence>
<dbReference type="InterPro" id="IPR036390">
    <property type="entry name" value="WH_DNA-bd_sf"/>
</dbReference>
<dbReference type="GO" id="GO:0003700">
    <property type="term" value="F:DNA-binding transcription factor activity"/>
    <property type="evidence" value="ECO:0007669"/>
    <property type="project" value="InterPro"/>
</dbReference>
<dbReference type="InterPro" id="IPR036388">
    <property type="entry name" value="WH-like_DNA-bd_sf"/>
</dbReference>
<keyword evidence="3" id="KW-1185">Reference proteome</keyword>
<dbReference type="GO" id="GO:0006950">
    <property type="term" value="P:response to stress"/>
    <property type="evidence" value="ECO:0007669"/>
    <property type="project" value="TreeGrafter"/>
</dbReference>
<reference evidence="2" key="1">
    <citation type="submission" date="2020-08" db="EMBL/GenBank/DDBJ databases">
        <title>Genome public.</title>
        <authorList>
            <person name="Liu C."/>
            <person name="Sun Q."/>
        </authorList>
    </citation>
    <scope>NUCLEOTIDE SEQUENCE</scope>
    <source>
        <strain evidence="2">BX8</strain>
    </source>
</reference>
<dbReference type="Pfam" id="PF12802">
    <property type="entry name" value="MarR_2"/>
    <property type="match status" value="1"/>
</dbReference>
<dbReference type="AlphaFoldDB" id="A0A923IE36"/>
<dbReference type="PANTHER" id="PTHR33164">
    <property type="entry name" value="TRANSCRIPTIONAL REGULATOR, MARR FAMILY"/>
    <property type="match status" value="1"/>
</dbReference>
<protein>
    <submittedName>
        <fullName evidence="2">Winged helix-turn-helix transcriptional regulator</fullName>
    </submittedName>
</protein>
<proteinExistence type="predicted"/>
<dbReference type="InterPro" id="IPR000835">
    <property type="entry name" value="HTH_MarR-typ"/>
</dbReference>
<dbReference type="SMART" id="SM00347">
    <property type="entry name" value="HTH_MARR"/>
    <property type="match status" value="1"/>
</dbReference>
<evidence type="ECO:0000259" key="1">
    <source>
        <dbReference type="PROSITE" id="PS50995"/>
    </source>
</evidence>
<evidence type="ECO:0000313" key="3">
    <source>
        <dbReference type="Proteomes" id="UP000659630"/>
    </source>
</evidence>
<dbReference type="InterPro" id="IPR039422">
    <property type="entry name" value="MarR/SlyA-like"/>
</dbReference>
<dbReference type="PROSITE" id="PS50995">
    <property type="entry name" value="HTH_MARR_2"/>
    <property type="match status" value="1"/>
</dbReference>
<dbReference type="Gene3D" id="1.10.10.10">
    <property type="entry name" value="Winged helix-like DNA-binding domain superfamily/Winged helix DNA-binding domain"/>
    <property type="match status" value="1"/>
</dbReference>
<dbReference type="PANTHER" id="PTHR33164:SF57">
    <property type="entry name" value="MARR-FAMILY TRANSCRIPTIONAL REGULATOR"/>
    <property type="match status" value="1"/>
</dbReference>
<feature type="domain" description="HTH marR-type" evidence="1">
    <location>
        <begin position="4"/>
        <end position="137"/>
    </location>
</feature>
<dbReference type="EMBL" id="JACONZ010000001">
    <property type="protein sequence ID" value="MBC5580787.1"/>
    <property type="molecule type" value="Genomic_DNA"/>
</dbReference>